<gene>
    <name evidence="2" type="primary">46</name>
    <name evidence="2" type="ORF">PBI_COTE_46</name>
</gene>
<dbReference type="Pfam" id="PF13730">
    <property type="entry name" value="HTH_36"/>
    <property type="match status" value="1"/>
</dbReference>
<dbReference type="EMBL" id="MH834608">
    <property type="protein sequence ID" value="AYN57619.1"/>
    <property type="molecule type" value="Genomic_DNA"/>
</dbReference>
<protein>
    <submittedName>
        <fullName evidence="2">Helix-turn-helix DNA binding domain protein</fullName>
    </submittedName>
</protein>
<feature type="region of interest" description="Disordered" evidence="1">
    <location>
        <begin position="103"/>
        <end position="128"/>
    </location>
</feature>
<dbReference type="Proteomes" id="UP000282541">
    <property type="component" value="Segment"/>
</dbReference>
<evidence type="ECO:0000256" key="1">
    <source>
        <dbReference type="SAM" id="MobiDB-lite"/>
    </source>
</evidence>
<evidence type="ECO:0000313" key="2">
    <source>
        <dbReference type="EMBL" id="AYN57619.1"/>
    </source>
</evidence>
<evidence type="ECO:0000313" key="3">
    <source>
        <dbReference type="Proteomes" id="UP000282541"/>
    </source>
</evidence>
<sequence length="269" mass="29450">MSLEAMVWALKTAEVPDPISHLVLIGLADHADTQGRNARPSVALLSEYARCSPRSVQRKLRTLEDCGLIWQGDQRGVEHLRSDRRPVVYDLNIRGVSVSRPVKNGVTENDERGANLDQTGCHAGPNGATRLADRTVLEPSLNRPVEPPMPESFDFADFWALFPRKTAKAAALKAWTKAVKSVDAGEIIRGARRYADDPNRDPQFTVYPATWLNAGRWEDEPLPARTSSAGPRDRQGEILQREMEAARAADAARFMVGGGAITAGGGRFA</sequence>
<accession>A0A3G2KF63</accession>
<reference evidence="2 3" key="1">
    <citation type="submission" date="2018-09" db="EMBL/GenBank/DDBJ databases">
        <authorList>
            <person name="Rimple P.A."/>
            <person name="Stoner T.H."/>
            <person name="Garlena R.A."/>
            <person name="Russell D.A."/>
            <person name="Pope W.H."/>
            <person name="Jacobs-Sera D."/>
            <person name="Hatfull G.F."/>
        </authorList>
    </citation>
    <scope>NUCLEOTIDE SEQUENCE [LARGE SCALE GENOMIC DNA]</scope>
</reference>
<name>A0A3G2KF63_9CAUD</name>
<proteinExistence type="predicted"/>
<organism evidence="2 3">
    <name type="scientific">Arthrobacter phage Cote</name>
    <dbReference type="NCBI Taxonomy" id="2419953"/>
    <lineage>
        <taxon>Viruses</taxon>
        <taxon>Duplodnaviria</taxon>
        <taxon>Heunggongvirae</taxon>
        <taxon>Uroviricota</taxon>
        <taxon>Caudoviricetes</taxon>
        <taxon>Coralvirus</taxon>
        <taxon>Coralvirus coral</taxon>
    </lineage>
</organism>